<dbReference type="RefSeq" id="WP_119150316.1">
    <property type="nucleotide sequence ID" value="NZ_JBHSOV010000001.1"/>
</dbReference>
<dbReference type="InterPro" id="IPR016032">
    <property type="entry name" value="Sig_transdc_resp-reg_C-effctor"/>
</dbReference>
<dbReference type="GO" id="GO:0000160">
    <property type="term" value="P:phosphorelay signal transduction system"/>
    <property type="evidence" value="ECO:0007669"/>
    <property type="project" value="InterPro"/>
</dbReference>
<evidence type="ECO:0000313" key="9">
    <source>
        <dbReference type="Proteomes" id="UP000266340"/>
    </source>
</evidence>
<reference evidence="8 9" key="1">
    <citation type="submission" date="2018-09" db="EMBL/GenBank/DDBJ databases">
        <title>Cohnella cavernae sp. nov., isolated from a karst cave.</title>
        <authorList>
            <person name="Zhu H."/>
        </authorList>
    </citation>
    <scope>NUCLEOTIDE SEQUENCE [LARGE SCALE GENOMIC DNA]</scope>
    <source>
        <strain evidence="8 9">K2E09-144</strain>
    </source>
</reference>
<feature type="domain" description="Response regulatory" evidence="7">
    <location>
        <begin position="3"/>
        <end position="119"/>
    </location>
</feature>
<evidence type="ECO:0000256" key="2">
    <source>
        <dbReference type="ARBA" id="ARBA00023015"/>
    </source>
</evidence>
<gene>
    <name evidence="8" type="ORF">D3H35_16235</name>
</gene>
<comment type="caution">
    <text evidence="8">The sequence shown here is derived from an EMBL/GenBank/DDBJ whole genome shotgun (WGS) entry which is preliminary data.</text>
</comment>
<dbReference type="Pfam" id="PF00072">
    <property type="entry name" value="Response_reg"/>
    <property type="match status" value="1"/>
</dbReference>
<keyword evidence="1 5" id="KW-0597">Phosphoprotein</keyword>
<dbReference type="PROSITE" id="PS50110">
    <property type="entry name" value="RESPONSE_REGULATORY"/>
    <property type="match status" value="1"/>
</dbReference>
<keyword evidence="4" id="KW-0804">Transcription</keyword>
<keyword evidence="3 8" id="KW-0238">DNA-binding</keyword>
<evidence type="ECO:0000256" key="5">
    <source>
        <dbReference type="PROSITE-ProRule" id="PRU00169"/>
    </source>
</evidence>
<dbReference type="SUPFAM" id="SSF52172">
    <property type="entry name" value="CheY-like"/>
    <property type="match status" value="1"/>
</dbReference>
<feature type="domain" description="HTH luxR-type" evidence="6">
    <location>
        <begin position="153"/>
        <end position="218"/>
    </location>
</feature>
<keyword evidence="9" id="KW-1185">Reference proteome</keyword>
<evidence type="ECO:0000259" key="7">
    <source>
        <dbReference type="PROSITE" id="PS50110"/>
    </source>
</evidence>
<dbReference type="PRINTS" id="PR00038">
    <property type="entry name" value="HTHLUXR"/>
</dbReference>
<organism evidence="8 9">
    <name type="scientific">Cohnella faecalis</name>
    <dbReference type="NCBI Taxonomy" id="2315694"/>
    <lineage>
        <taxon>Bacteria</taxon>
        <taxon>Bacillati</taxon>
        <taxon>Bacillota</taxon>
        <taxon>Bacilli</taxon>
        <taxon>Bacillales</taxon>
        <taxon>Paenibacillaceae</taxon>
        <taxon>Cohnella</taxon>
    </lineage>
</organism>
<dbReference type="SMART" id="SM00448">
    <property type="entry name" value="REC"/>
    <property type="match status" value="1"/>
</dbReference>
<dbReference type="Proteomes" id="UP000266340">
    <property type="component" value="Unassembled WGS sequence"/>
</dbReference>
<dbReference type="InterPro" id="IPR000792">
    <property type="entry name" value="Tscrpt_reg_LuxR_C"/>
</dbReference>
<dbReference type="GO" id="GO:0006355">
    <property type="term" value="P:regulation of DNA-templated transcription"/>
    <property type="evidence" value="ECO:0007669"/>
    <property type="project" value="InterPro"/>
</dbReference>
<dbReference type="SUPFAM" id="SSF46894">
    <property type="entry name" value="C-terminal effector domain of the bipartite response regulators"/>
    <property type="match status" value="1"/>
</dbReference>
<dbReference type="InterPro" id="IPR058245">
    <property type="entry name" value="NreC/VraR/RcsB-like_REC"/>
</dbReference>
<sequence length="223" mass="24785">MIRVLVADDQTLLREGLQTIINLEDDMRIVGLAGNGQEAADMAADVKPDLILMDIKMPVMNGIDSMRSIKRELPGILVIMLTTFIEDELIVDALAGGADGFLLKDMAGDHIVQTIREAFNGPLLLPPRISAQLTARLLYSPPRSQEPFHEKALKQNGLVFKDQERKMILLMIKGHTNKQIAAALHMSEGTVRNYISVIYDKIGTNDRSQAILSLKEFLLNHET</sequence>
<dbReference type="CDD" id="cd06170">
    <property type="entry name" value="LuxR_C_like"/>
    <property type="match status" value="1"/>
</dbReference>
<dbReference type="Pfam" id="PF00196">
    <property type="entry name" value="GerE"/>
    <property type="match status" value="1"/>
</dbReference>
<dbReference type="SMART" id="SM00421">
    <property type="entry name" value="HTH_LUXR"/>
    <property type="match status" value="1"/>
</dbReference>
<evidence type="ECO:0000256" key="1">
    <source>
        <dbReference type="ARBA" id="ARBA00022553"/>
    </source>
</evidence>
<dbReference type="AlphaFoldDB" id="A0A398CTI8"/>
<dbReference type="OrthoDB" id="9780153at2"/>
<evidence type="ECO:0000256" key="3">
    <source>
        <dbReference type="ARBA" id="ARBA00023125"/>
    </source>
</evidence>
<dbReference type="InterPro" id="IPR011006">
    <property type="entry name" value="CheY-like_superfamily"/>
</dbReference>
<evidence type="ECO:0000256" key="4">
    <source>
        <dbReference type="ARBA" id="ARBA00023163"/>
    </source>
</evidence>
<dbReference type="Gene3D" id="3.40.50.2300">
    <property type="match status" value="1"/>
</dbReference>
<dbReference type="GO" id="GO:0003677">
    <property type="term" value="F:DNA binding"/>
    <property type="evidence" value="ECO:0007669"/>
    <property type="project" value="UniProtKB-KW"/>
</dbReference>
<dbReference type="EMBL" id="QXJM01000039">
    <property type="protein sequence ID" value="RIE02274.1"/>
    <property type="molecule type" value="Genomic_DNA"/>
</dbReference>
<dbReference type="PROSITE" id="PS50043">
    <property type="entry name" value="HTH_LUXR_2"/>
    <property type="match status" value="1"/>
</dbReference>
<feature type="modified residue" description="4-aspartylphosphate" evidence="5">
    <location>
        <position position="54"/>
    </location>
</feature>
<evidence type="ECO:0000313" key="8">
    <source>
        <dbReference type="EMBL" id="RIE02274.1"/>
    </source>
</evidence>
<protein>
    <submittedName>
        <fullName evidence="8">DNA-binding response regulator</fullName>
    </submittedName>
</protein>
<dbReference type="InterPro" id="IPR039420">
    <property type="entry name" value="WalR-like"/>
</dbReference>
<accession>A0A398CTI8</accession>
<dbReference type="CDD" id="cd17535">
    <property type="entry name" value="REC_NarL-like"/>
    <property type="match status" value="1"/>
</dbReference>
<evidence type="ECO:0000259" key="6">
    <source>
        <dbReference type="PROSITE" id="PS50043"/>
    </source>
</evidence>
<dbReference type="InterPro" id="IPR001789">
    <property type="entry name" value="Sig_transdc_resp-reg_receiver"/>
</dbReference>
<dbReference type="PANTHER" id="PTHR43214">
    <property type="entry name" value="TWO-COMPONENT RESPONSE REGULATOR"/>
    <property type="match status" value="1"/>
</dbReference>
<name>A0A398CTI8_9BACL</name>
<proteinExistence type="predicted"/>
<keyword evidence="2" id="KW-0805">Transcription regulation</keyword>